<keyword evidence="3" id="KW-1185">Reference proteome</keyword>
<proteinExistence type="predicted"/>
<evidence type="ECO:0000313" key="3">
    <source>
        <dbReference type="Proteomes" id="UP001303222"/>
    </source>
</evidence>
<keyword evidence="1" id="KW-0812">Transmembrane</keyword>
<sequence length="102" mass="11780">MRKHGLLGDALGFFFFFFVGSLHHDCVLCLCIFWELESRSDIYAFYAFTHSVWFFGSPVLHTFLYIVLFEIGRECLWGAAVGSVSLASKRWQPEGVTFLERT</sequence>
<name>A0AAN6NPB6_9PEZI</name>
<keyword evidence="1" id="KW-0472">Membrane</keyword>
<dbReference type="EMBL" id="MU859259">
    <property type="protein sequence ID" value="KAK3948523.1"/>
    <property type="molecule type" value="Genomic_DNA"/>
</dbReference>
<reference evidence="2" key="1">
    <citation type="journal article" date="2023" name="Mol. Phylogenet. Evol.">
        <title>Genome-scale phylogeny and comparative genomics of the fungal order Sordariales.</title>
        <authorList>
            <person name="Hensen N."/>
            <person name="Bonometti L."/>
            <person name="Westerberg I."/>
            <person name="Brannstrom I.O."/>
            <person name="Guillou S."/>
            <person name="Cros-Aarteil S."/>
            <person name="Calhoun S."/>
            <person name="Haridas S."/>
            <person name="Kuo A."/>
            <person name="Mondo S."/>
            <person name="Pangilinan J."/>
            <person name="Riley R."/>
            <person name="LaButti K."/>
            <person name="Andreopoulos B."/>
            <person name="Lipzen A."/>
            <person name="Chen C."/>
            <person name="Yan M."/>
            <person name="Daum C."/>
            <person name="Ng V."/>
            <person name="Clum A."/>
            <person name="Steindorff A."/>
            <person name="Ohm R.A."/>
            <person name="Martin F."/>
            <person name="Silar P."/>
            <person name="Natvig D.O."/>
            <person name="Lalanne C."/>
            <person name="Gautier V."/>
            <person name="Ament-Velasquez S.L."/>
            <person name="Kruys A."/>
            <person name="Hutchinson M.I."/>
            <person name="Powell A.J."/>
            <person name="Barry K."/>
            <person name="Miller A.N."/>
            <person name="Grigoriev I.V."/>
            <person name="Debuchy R."/>
            <person name="Gladieux P."/>
            <person name="Hiltunen Thoren M."/>
            <person name="Johannesson H."/>
        </authorList>
    </citation>
    <scope>NUCLEOTIDE SEQUENCE</scope>
    <source>
        <strain evidence="2">CBS 626.80</strain>
    </source>
</reference>
<gene>
    <name evidence="2" type="ORF">QBC32DRAFT_55004</name>
</gene>
<dbReference type="Proteomes" id="UP001303222">
    <property type="component" value="Unassembled WGS sequence"/>
</dbReference>
<evidence type="ECO:0000313" key="2">
    <source>
        <dbReference type="EMBL" id="KAK3948523.1"/>
    </source>
</evidence>
<accession>A0AAN6NPB6</accession>
<evidence type="ECO:0000256" key="1">
    <source>
        <dbReference type="SAM" id="Phobius"/>
    </source>
</evidence>
<comment type="caution">
    <text evidence="2">The sequence shown here is derived from an EMBL/GenBank/DDBJ whole genome shotgun (WGS) entry which is preliminary data.</text>
</comment>
<dbReference type="AlphaFoldDB" id="A0AAN6NPB6"/>
<feature type="transmembrane region" description="Helical" evidence="1">
    <location>
        <begin position="42"/>
        <end position="68"/>
    </location>
</feature>
<protein>
    <submittedName>
        <fullName evidence="2">Uncharacterized protein</fullName>
    </submittedName>
</protein>
<organism evidence="2 3">
    <name type="scientific">Pseudoneurospora amorphoporcata</name>
    <dbReference type="NCBI Taxonomy" id="241081"/>
    <lineage>
        <taxon>Eukaryota</taxon>
        <taxon>Fungi</taxon>
        <taxon>Dikarya</taxon>
        <taxon>Ascomycota</taxon>
        <taxon>Pezizomycotina</taxon>
        <taxon>Sordariomycetes</taxon>
        <taxon>Sordariomycetidae</taxon>
        <taxon>Sordariales</taxon>
        <taxon>Sordariaceae</taxon>
        <taxon>Pseudoneurospora</taxon>
    </lineage>
</organism>
<keyword evidence="1" id="KW-1133">Transmembrane helix</keyword>
<reference evidence="2" key="2">
    <citation type="submission" date="2023-06" db="EMBL/GenBank/DDBJ databases">
        <authorList>
            <consortium name="Lawrence Berkeley National Laboratory"/>
            <person name="Mondo S.J."/>
            <person name="Hensen N."/>
            <person name="Bonometti L."/>
            <person name="Westerberg I."/>
            <person name="Brannstrom I.O."/>
            <person name="Guillou S."/>
            <person name="Cros-Aarteil S."/>
            <person name="Calhoun S."/>
            <person name="Haridas S."/>
            <person name="Kuo A."/>
            <person name="Pangilinan J."/>
            <person name="Riley R."/>
            <person name="Labutti K."/>
            <person name="Andreopoulos B."/>
            <person name="Lipzen A."/>
            <person name="Chen C."/>
            <person name="Yanf M."/>
            <person name="Daum C."/>
            <person name="Ng V."/>
            <person name="Clum A."/>
            <person name="Steindorff A."/>
            <person name="Ohm R."/>
            <person name="Martin F."/>
            <person name="Silar P."/>
            <person name="Natvig D."/>
            <person name="Lalanne C."/>
            <person name="Gautier V."/>
            <person name="Ament-Velasquez S.L."/>
            <person name="Kruys A."/>
            <person name="Hutchinson M.I."/>
            <person name="Powell A.J."/>
            <person name="Barry K."/>
            <person name="Miller A.N."/>
            <person name="Grigoriev I.V."/>
            <person name="Debuchy R."/>
            <person name="Gladieux P."/>
            <person name="Thoren M.H."/>
            <person name="Johannesson H."/>
        </authorList>
    </citation>
    <scope>NUCLEOTIDE SEQUENCE</scope>
    <source>
        <strain evidence="2">CBS 626.80</strain>
    </source>
</reference>
<feature type="transmembrane region" description="Helical" evidence="1">
    <location>
        <begin position="12"/>
        <end position="36"/>
    </location>
</feature>